<gene>
    <name evidence="1" type="ORF">R3P38DRAFT_3283451</name>
</gene>
<accession>A0AAW0A6T0</accession>
<proteinExistence type="predicted"/>
<dbReference type="AlphaFoldDB" id="A0AAW0A6T0"/>
<dbReference type="Proteomes" id="UP001362999">
    <property type="component" value="Unassembled WGS sequence"/>
</dbReference>
<organism evidence="1 2">
    <name type="scientific">Favolaschia claudopus</name>
    <dbReference type="NCBI Taxonomy" id="2862362"/>
    <lineage>
        <taxon>Eukaryota</taxon>
        <taxon>Fungi</taxon>
        <taxon>Dikarya</taxon>
        <taxon>Basidiomycota</taxon>
        <taxon>Agaricomycotina</taxon>
        <taxon>Agaricomycetes</taxon>
        <taxon>Agaricomycetidae</taxon>
        <taxon>Agaricales</taxon>
        <taxon>Marasmiineae</taxon>
        <taxon>Mycenaceae</taxon>
        <taxon>Favolaschia</taxon>
    </lineage>
</organism>
<reference evidence="1 2" key="1">
    <citation type="journal article" date="2024" name="J Genomics">
        <title>Draft genome sequencing and assembly of Favolaschia claudopus CIRM-BRFM 2984 isolated from oak limbs.</title>
        <authorList>
            <person name="Navarro D."/>
            <person name="Drula E."/>
            <person name="Chaduli D."/>
            <person name="Cazenave R."/>
            <person name="Ahrendt S."/>
            <person name="Wang J."/>
            <person name="Lipzen A."/>
            <person name="Daum C."/>
            <person name="Barry K."/>
            <person name="Grigoriev I.V."/>
            <person name="Favel A."/>
            <person name="Rosso M.N."/>
            <person name="Martin F."/>
        </authorList>
    </citation>
    <scope>NUCLEOTIDE SEQUENCE [LARGE SCALE GENOMIC DNA]</scope>
    <source>
        <strain evidence="1 2">CIRM-BRFM 2984</strain>
    </source>
</reference>
<evidence type="ECO:0000313" key="1">
    <source>
        <dbReference type="EMBL" id="KAK7001974.1"/>
    </source>
</evidence>
<sequence>MPGPAQPAARRLQPFDCRPNLFSFESSISTSSPMWTHFLKLHGRPKFNSSHWATYCKGCIQHEKELLQNTRTFDSKPVRKFAEKEINAEAELMEALADAEEDARLEDGAVECDDDEVYAP</sequence>
<keyword evidence="2" id="KW-1185">Reference proteome</keyword>
<comment type="caution">
    <text evidence="1">The sequence shown here is derived from an EMBL/GenBank/DDBJ whole genome shotgun (WGS) entry which is preliminary data.</text>
</comment>
<evidence type="ECO:0000313" key="2">
    <source>
        <dbReference type="Proteomes" id="UP001362999"/>
    </source>
</evidence>
<name>A0AAW0A6T0_9AGAR</name>
<dbReference type="EMBL" id="JAWWNJ010000080">
    <property type="protein sequence ID" value="KAK7001974.1"/>
    <property type="molecule type" value="Genomic_DNA"/>
</dbReference>
<protein>
    <submittedName>
        <fullName evidence="1">Uncharacterized protein</fullName>
    </submittedName>
</protein>